<feature type="region of interest" description="Disordered" evidence="1">
    <location>
        <begin position="132"/>
        <end position="170"/>
    </location>
</feature>
<comment type="caution">
    <text evidence="2">The sequence shown here is derived from an EMBL/GenBank/DDBJ whole genome shotgun (WGS) entry which is preliminary data.</text>
</comment>
<dbReference type="RefSeq" id="XP_041217429.1">
    <property type="nucleotide sequence ID" value="XM_041368657.1"/>
</dbReference>
<dbReference type="EMBL" id="JABBWK010000160">
    <property type="protein sequence ID" value="KAG1889110.1"/>
    <property type="molecule type" value="Genomic_DNA"/>
</dbReference>
<feature type="region of interest" description="Disordered" evidence="1">
    <location>
        <begin position="258"/>
        <end position="278"/>
    </location>
</feature>
<feature type="region of interest" description="Disordered" evidence="1">
    <location>
        <begin position="48"/>
        <end position="72"/>
    </location>
</feature>
<dbReference type="GeneID" id="64662955"/>
<evidence type="ECO:0000256" key="1">
    <source>
        <dbReference type="SAM" id="MobiDB-lite"/>
    </source>
</evidence>
<proteinExistence type="predicted"/>
<protein>
    <submittedName>
        <fullName evidence="2">Uncharacterized protein</fullName>
    </submittedName>
</protein>
<name>A0AAD4HCT8_9AGAM</name>
<feature type="region of interest" description="Disordered" evidence="1">
    <location>
        <begin position="1"/>
        <end position="31"/>
    </location>
</feature>
<keyword evidence="3" id="KW-1185">Reference proteome</keyword>
<feature type="compositionally biased region" description="Acidic residues" evidence="1">
    <location>
        <begin position="145"/>
        <end position="163"/>
    </location>
</feature>
<accession>A0AAD4HCT8</accession>
<sequence length="479" mass="53629">MNPQAPEPPRRGQKSCPKVQPPPYSPESMNLDVSTLVPSFSSQKGGGRFGFAASTTTPIVPPGVEPSPQASNDSYLAMGMKVTKKRNMNALIDYAQSSQHPLTATLSEHNLDPALCKEDGISQTLCARLVGSDLEDSESGSSATDIDDIDDAEDEEDRDEGDNNESQQFGWGEAHRWHKEHPGFSAEELPTQAQIARPLMPEFKFQYSCDEDDDTSQMHLNNTNQSLGTLPGVQREQLSPKTTTSNFPDDVLKCHHNKNIAESSGGVGREPRNPRDLKEVKGECHAQHALENPFPPLVKGMLRTISEVLVSVLVTWDKSGRQFEAGVWPEQQYNMTWLLYNDLLTWRSDLKKTAISIAPLSYSLLPPPSVPPQQHATWVERATKDLLKGGSFLWFRTDQNFHCVFDGFKKNRNSKCYPNFSSKEYSPIYHKLIQIIKDTLKDDYHGPRLLAQLREWAEAEWAENIKLDSGAAKTKHNDL</sequence>
<evidence type="ECO:0000313" key="3">
    <source>
        <dbReference type="Proteomes" id="UP001195769"/>
    </source>
</evidence>
<reference evidence="2" key="1">
    <citation type="journal article" date="2020" name="New Phytol.">
        <title>Comparative genomics reveals dynamic genome evolution in host specialist ectomycorrhizal fungi.</title>
        <authorList>
            <person name="Lofgren L.A."/>
            <person name="Nguyen N.H."/>
            <person name="Vilgalys R."/>
            <person name="Ruytinx J."/>
            <person name="Liao H.L."/>
            <person name="Branco S."/>
            <person name="Kuo A."/>
            <person name="LaButti K."/>
            <person name="Lipzen A."/>
            <person name="Andreopoulos W."/>
            <person name="Pangilinan J."/>
            <person name="Riley R."/>
            <person name="Hundley H."/>
            <person name="Na H."/>
            <person name="Barry K."/>
            <person name="Grigoriev I.V."/>
            <person name="Stajich J.E."/>
            <person name="Kennedy P.G."/>
        </authorList>
    </citation>
    <scope>NUCLEOTIDE SEQUENCE</scope>
    <source>
        <strain evidence="2">FC203</strain>
    </source>
</reference>
<gene>
    <name evidence="2" type="ORF">F5891DRAFT_1198682</name>
</gene>
<dbReference type="Proteomes" id="UP001195769">
    <property type="component" value="Unassembled WGS sequence"/>
</dbReference>
<evidence type="ECO:0000313" key="2">
    <source>
        <dbReference type="EMBL" id="KAG1889110.1"/>
    </source>
</evidence>
<feature type="compositionally biased region" description="Basic and acidic residues" evidence="1">
    <location>
        <begin position="269"/>
        <end position="278"/>
    </location>
</feature>
<organism evidence="2 3">
    <name type="scientific">Suillus fuscotomentosus</name>
    <dbReference type="NCBI Taxonomy" id="1912939"/>
    <lineage>
        <taxon>Eukaryota</taxon>
        <taxon>Fungi</taxon>
        <taxon>Dikarya</taxon>
        <taxon>Basidiomycota</taxon>
        <taxon>Agaricomycotina</taxon>
        <taxon>Agaricomycetes</taxon>
        <taxon>Agaricomycetidae</taxon>
        <taxon>Boletales</taxon>
        <taxon>Suillineae</taxon>
        <taxon>Suillaceae</taxon>
        <taxon>Suillus</taxon>
    </lineage>
</organism>
<dbReference type="AlphaFoldDB" id="A0AAD4HCT8"/>